<organism evidence="16 17">
    <name type="scientific">Diversispora epigaea</name>
    <dbReference type="NCBI Taxonomy" id="1348612"/>
    <lineage>
        <taxon>Eukaryota</taxon>
        <taxon>Fungi</taxon>
        <taxon>Fungi incertae sedis</taxon>
        <taxon>Mucoromycota</taxon>
        <taxon>Glomeromycotina</taxon>
        <taxon>Glomeromycetes</taxon>
        <taxon>Diversisporales</taxon>
        <taxon>Diversisporaceae</taxon>
        <taxon>Diversispora</taxon>
    </lineage>
</organism>
<dbReference type="InterPro" id="IPR059000">
    <property type="entry name" value="ATPase_P-type_domA"/>
</dbReference>
<keyword evidence="6" id="KW-0256">Endoplasmic reticulum</keyword>
<dbReference type="InterPro" id="IPR057255">
    <property type="entry name" value="2TM_P5A-ATPase"/>
</dbReference>
<dbReference type="Pfam" id="PF13246">
    <property type="entry name" value="Cation_ATPase"/>
    <property type="match status" value="1"/>
</dbReference>
<feature type="domain" description="P5A-ATPase transmembrane helical hairpin" evidence="15">
    <location>
        <begin position="223"/>
        <end position="292"/>
    </location>
</feature>
<dbReference type="InterPro" id="IPR047820">
    <property type="entry name" value="P5A-type_ATPase"/>
</dbReference>
<comment type="subcellular location">
    <subcellularLocation>
        <location evidence="1">Endoplasmic reticulum membrane</location>
        <topology evidence="1">Multi-pass membrane protein</topology>
    </subcellularLocation>
</comment>
<dbReference type="Gene3D" id="3.40.1110.10">
    <property type="entry name" value="Calcium-transporting ATPase, cytoplasmic domain N"/>
    <property type="match status" value="1"/>
</dbReference>
<dbReference type="GO" id="GO:0016887">
    <property type="term" value="F:ATP hydrolysis activity"/>
    <property type="evidence" value="ECO:0007669"/>
    <property type="project" value="InterPro"/>
</dbReference>
<evidence type="ECO:0000256" key="4">
    <source>
        <dbReference type="ARBA" id="ARBA00022723"/>
    </source>
</evidence>
<reference evidence="16 17" key="1">
    <citation type="submission" date="2018-08" db="EMBL/GenBank/DDBJ databases">
        <title>Genome and evolution of the arbuscular mycorrhizal fungus Diversispora epigaea (formerly Glomus versiforme) and its bacterial endosymbionts.</title>
        <authorList>
            <person name="Sun X."/>
            <person name="Fei Z."/>
            <person name="Harrison M."/>
        </authorList>
    </citation>
    <scope>NUCLEOTIDE SEQUENCE [LARGE SCALE GENOMIC DNA]</scope>
    <source>
        <strain evidence="16 17">IT104</strain>
    </source>
</reference>
<dbReference type="SUPFAM" id="SSF81665">
    <property type="entry name" value="Calcium ATPase, transmembrane domain M"/>
    <property type="match status" value="1"/>
</dbReference>
<dbReference type="NCBIfam" id="TIGR01494">
    <property type="entry name" value="ATPase_P-type"/>
    <property type="match status" value="1"/>
</dbReference>
<feature type="transmembrane region" description="Helical" evidence="13">
    <location>
        <begin position="1292"/>
        <end position="1311"/>
    </location>
</feature>
<evidence type="ECO:0000256" key="2">
    <source>
        <dbReference type="ARBA" id="ARBA00006000"/>
    </source>
</evidence>
<keyword evidence="17" id="KW-1185">Reference proteome</keyword>
<evidence type="ECO:0000256" key="9">
    <source>
        <dbReference type="ARBA" id="ARBA00022967"/>
    </source>
</evidence>
<evidence type="ECO:0000256" key="3">
    <source>
        <dbReference type="ARBA" id="ARBA00022692"/>
    </source>
</evidence>
<protein>
    <recommendedName>
        <fullName evidence="18">Cation-transporting P-type ATPase N-terminal domain-containing protein</fullName>
    </recommendedName>
</protein>
<keyword evidence="4" id="KW-0479">Metal-binding</keyword>
<evidence type="ECO:0000256" key="6">
    <source>
        <dbReference type="ARBA" id="ARBA00022824"/>
    </source>
</evidence>
<evidence type="ECO:0000259" key="15">
    <source>
        <dbReference type="Pfam" id="PF23143"/>
    </source>
</evidence>
<feature type="transmembrane region" description="Helical" evidence="13">
    <location>
        <begin position="1208"/>
        <end position="1224"/>
    </location>
</feature>
<keyword evidence="10 13" id="KW-1133">Transmembrane helix</keyword>
<dbReference type="PANTHER" id="PTHR45630:SF7">
    <property type="entry name" value="ENDOPLASMIC RETICULUM TRANSMEMBRANE HELIX TRANSLOCASE"/>
    <property type="match status" value="1"/>
</dbReference>
<dbReference type="PANTHER" id="PTHR45630">
    <property type="entry name" value="CATION-TRANSPORTING ATPASE-RELATED"/>
    <property type="match status" value="1"/>
</dbReference>
<evidence type="ECO:0000313" key="17">
    <source>
        <dbReference type="Proteomes" id="UP000266861"/>
    </source>
</evidence>
<evidence type="ECO:0000256" key="1">
    <source>
        <dbReference type="ARBA" id="ARBA00004477"/>
    </source>
</evidence>
<dbReference type="Pfam" id="PF23143">
    <property type="entry name" value="2TM_P5A-ATPase"/>
    <property type="match status" value="1"/>
</dbReference>
<evidence type="ECO:0000256" key="12">
    <source>
        <dbReference type="SAM" id="MobiDB-lite"/>
    </source>
</evidence>
<evidence type="ECO:0000256" key="11">
    <source>
        <dbReference type="ARBA" id="ARBA00023136"/>
    </source>
</evidence>
<dbReference type="GO" id="GO:0046872">
    <property type="term" value="F:metal ion binding"/>
    <property type="evidence" value="ECO:0007669"/>
    <property type="project" value="UniProtKB-KW"/>
</dbReference>
<feature type="transmembrane region" description="Helical" evidence="13">
    <location>
        <begin position="1323"/>
        <end position="1344"/>
    </location>
</feature>
<proteinExistence type="inferred from homology"/>
<evidence type="ECO:0000256" key="13">
    <source>
        <dbReference type="SAM" id="Phobius"/>
    </source>
</evidence>
<dbReference type="SUPFAM" id="SSF81653">
    <property type="entry name" value="Calcium ATPase, transduction domain A"/>
    <property type="match status" value="1"/>
</dbReference>
<name>A0A397IA19_9GLOM</name>
<dbReference type="Gene3D" id="3.40.50.1000">
    <property type="entry name" value="HAD superfamily/HAD-like"/>
    <property type="match status" value="1"/>
</dbReference>
<feature type="transmembrane region" description="Helical" evidence="13">
    <location>
        <begin position="1245"/>
        <end position="1266"/>
    </location>
</feature>
<evidence type="ECO:0000256" key="8">
    <source>
        <dbReference type="ARBA" id="ARBA00022842"/>
    </source>
</evidence>
<dbReference type="InterPro" id="IPR023298">
    <property type="entry name" value="ATPase_P-typ_TM_dom_sf"/>
</dbReference>
<evidence type="ECO:0008006" key="18">
    <source>
        <dbReference type="Google" id="ProtNLM"/>
    </source>
</evidence>
<dbReference type="InterPro" id="IPR001757">
    <property type="entry name" value="P_typ_ATPase"/>
</dbReference>
<keyword evidence="9" id="KW-1278">Translocase</keyword>
<dbReference type="STRING" id="1348612.A0A397IA19"/>
<dbReference type="GO" id="GO:0019829">
    <property type="term" value="F:ATPase-coupled monoatomic cation transmembrane transporter activity"/>
    <property type="evidence" value="ECO:0007669"/>
    <property type="project" value="TreeGrafter"/>
</dbReference>
<sequence>MVSESIYESYKNPKTVSIPPNSPWALGIGNTPKPYPLSFKADETVKDKNRQSSPSLYGIETNRAYRPQDFLNSYREESNKVVLSPSALQQRSILSQTTPARKKTPSQFNETVSTNQKSKTSRLSGQTDFDPLSPPSSIGLSRPVGVLKRPSQISLSQYDEKLTFRPDSSIATTFDPETDKHLYEKALNLYRSFSKERRQAQKAITNIIDAKSIRKSSLHVRKSIKWHGYVWPFFCLHTTWLYIYLLEYEEYLGSEEWTFLTLGSLITINALVFLSCQWSVRAKAFFTCSNVNDIHKAKVIKIIPKAHRGKGELCDLYHGMNGEISFLFQKKKYTWNEDKKRFYKLRYPSDLNPQISVFQNALGLMIPDEIKRAQEIYGYNRFDIPVPTFRELFKEHAVAPFFVFQLFCVGLWVLDEYWYYSVFTLVMLVVFESVVVIQRLQTLAEFRTMSIKAFPINVRRNNRWISINSDELLPGDLVSIVRSKEDNSVPCDMVLVQGACIVNEAMLSGESTPLLKDSVALRDGNDSIDINDLDKNSILFGGTKVLQVTPPLPQSSDNQDDTLSPYSTPDNGCIAYVVRTGFGTAQGKLVRTMVYSTERVSANNFESFLFILFLLIFAISAAAYVWIKGVEHDRKKSKLLLDCILIITSVVPPELPMELSLAVTTSLIALSKLAIYCTEPFRIPFAGKIDICAFDKTGTLTGENLVVEGIAGIHPDSSKILVSPPDALRDTIQTLAAAHALVQLDDDIVGDPMEKATLEALDWKLGKGDTVIPVNKQSNRFQQRSQLSIRRRFQFSSALKRMSSVSTVHTPRSRKTFVAVKGAPETIRNMYSYVPDDYEETFKFFTCRGSRVLALGYKYLKDNMNIEEINGLSREFVESELNFAGFLIFTCPLKEDAASTIRTLNESSHRVVMITGDNPLTACHVAREVEIIDRDVLIMDVREDSQNSDELIWKSVDEKIMIPVNPAEKLDSSIYRDHDLCVTGAALSRLENNPSIKELFTYTWVYARVSPGQKEFILTSLKQSGYTTLMCGDGTNDVGALKQAHIGVALLNGKPEDLKRIVEHQRIQRIKDVYENQIKFASRFNVPPPPPPPAIAHLFPQHTQQLQQNATAGGNQRRPPPQMGQLAEQLLQDFDADEPPTIKLGDASVAAPFTSKLSNVVAIANIVRQGRCTLVATIQMYKILALNCLISAYSLSVLYLEGIKFGDIQYTISGVLLAVCFLCISKAKPLEKLSDKRPQTNIFNFYIILSILGQFAIHIFSLIYIVDSVFRYEEKASVDLEREFEPSLLNTSVYLISLSMQVSTFVINYQGHPFRESLRENSPLFWCLFFVGTVAFACASEIVLPLNDFLRLVPLTNEFKIQLLGIMLFDFCGAWLIELIFKFLFSNNKPKAIAKRESK</sequence>
<dbReference type="SFLD" id="SFLDG00002">
    <property type="entry name" value="C1.7:_P-type_atpase_like"/>
    <property type="match status" value="1"/>
</dbReference>
<comment type="caution">
    <text evidence="16">The sequence shown here is derived from an EMBL/GenBank/DDBJ whole genome shotgun (WGS) entry which is preliminary data.</text>
</comment>
<dbReference type="SUPFAM" id="SSF81660">
    <property type="entry name" value="Metal cation-transporting ATPase, ATP-binding domain N"/>
    <property type="match status" value="1"/>
</dbReference>
<feature type="transmembrane region" description="Helical" evidence="13">
    <location>
        <begin position="420"/>
        <end position="440"/>
    </location>
</feature>
<dbReference type="FunFam" id="3.40.50.1000:FF:000071">
    <property type="entry name" value="Cation-transporting ATPase"/>
    <property type="match status" value="1"/>
</dbReference>
<keyword evidence="3 13" id="KW-0812">Transmembrane</keyword>
<dbReference type="InterPro" id="IPR006544">
    <property type="entry name" value="P-type_TPase_V"/>
</dbReference>
<accession>A0A397IA19</accession>
<feature type="transmembrane region" description="Helical" evidence="13">
    <location>
        <begin position="397"/>
        <end position="414"/>
    </location>
</feature>
<dbReference type="CDD" id="cd07543">
    <property type="entry name" value="P-type_ATPase_cation"/>
    <property type="match status" value="1"/>
</dbReference>
<dbReference type="NCBIfam" id="TIGR01657">
    <property type="entry name" value="P-ATPase-V"/>
    <property type="match status" value="1"/>
</dbReference>
<dbReference type="EMBL" id="PQFF01000231">
    <property type="protein sequence ID" value="RHZ71892.1"/>
    <property type="molecule type" value="Genomic_DNA"/>
</dbReference>
<dbReference type="GO" id="GO:0005789">
    <property type="term" value="C:endoplasmic reticulum membrane"/>
    <property type="evidence" value="ECO:0007669"/>
    <property type="project" value="UniProtKB-SubCell"/>
</dbReference>
<dbReference type="SUPFAM" id="SSF56784">
    <property type="entry name" value="HAD-like"/>
    <property type="match status" value="1"/>
</dbReference>
<keyword evidence="5" id="KW-0547">Nucleotide-binding</keyword>
<evidence type="ECO:0000256" key="10">
    <source>
        <dbReference type="ARBA" id="ARBA00022989"/>
    </source>
</evidence>
<evidence type="ECO:0000256" key="7">
    <source>
        <dbReference type="ARBA" id="ARBA00022840"/>
    </source>
</evidence>
<feature type="transmembrane region" description="Helical" evidence="13">
    <location>
        <begin position="257"/>
        <end position="276"/>
    </location>
</feature>
<dbReference type="SFLD" id="SFLDF00027">
    <property type="entry name" value="p-type_atpase"/>
    <property type="match status" value="1"/>
</dbReference>
<feature type="region of interest" description="Disordered" evidence="12">
    <location>
        <begin position="92"/>
        <end position="143"/>
    </location>
</feature>
<dbReference type="InterPro" id="IPR023299">
    <property type="entry name" value="ATPase_P-typ_cyto_dom_N"/>
</dbReference>
<dbReference type="OrthoDB" id="48943at2759"/>
<keyword evidence="11 13" id="KW-0472">Membrane</keyword>
<dbReference type="InterPro" id="IPR044492">
    <property type="entry name" value="P_typ_ATPase_HD_dom"/>
</dbReference>
<keyword evidence="7" id="KW-0067">ATP-binding</keyword>
<evidence type="ECO:0000259" key="14">
    <source>
        <dbReference type="Pfam" id="PF00122"/>
    </source>
</evidence>
<dbReference type="InterPro" id="IPR008250">
    <property type="entry name" value="ATPase_P-typ_transduc_dom_A_sf"/>
</dbReference>
<evidence type="ECO:0000313" key="16">
    <source>
        <dbReference type="EMBL" id="RHZ71892.1"/>
    </source>
</evidence>
<comment type="similarity">
    <text evidence="2">Belongs to the cation transport ATPase (P-type) (TC 3.A.3) family. Type V subfamily.</text>
</comment>
<feature type="compositionally biased region" description="Polar residues" evidence="12">
    <location>
        <begin position="92"/>
        <end position="127"/>
    </location>
</feature>
<dbReference type="GO" id="GO:0005524">
    <property type="term" value="F:ATP binding"/>
    <property type="evidence" value="ECO:0007669"/>
    <property type="project" value="UniProtKB-KW"/>
</dbReference>
<dbReference type="GO" id="GO:0015662">
    <property type="term" value="F:P-type ion transporter activity"/>
    <property type="evidence" value="ECO:0007669"/>
    <property type="project" value="TreeGrafter"/>
</dbReference>
<dbReference type="Pfam" id="PF00122">
    <property type="entry name" value="E1-E2_ATPase"/>
    <property type="match status" value="1"/>
</dbReference>
<dbReference type="Gene3D" id="2.70.150.10">
    <property type="entry name" value="Calcium-transporting ATPase, cytoplasmic transduction domain A"/>
    <property type="match status" value="1"/>
</dbReference>
<dbReference type="InterPro" id="IPR023214">
    <property type="entry name" value="HAD_sf"/>
</dbReference>
<feature type="domain" description="P-type ATPase A" evidence="14">
    <location>
        <begin position="457"/>
        <end position="591"/>
    </location>
</feature>
<dbReference type="SFLD" id="SFLDS00003">
    <property type="entry name" value="Haloacid_Dehalogenase"/>
    <property type="match status" value="1"/>
</dbReference>
<dbReference type="Proteomes" id="UP000266861">
    <property type="component" value="Unassembled WGS sequence"/>
</dbReference>
<dbReference type="GO" id="GO:0006874">
    <property type="term" value="P:intracellular calcium ion homeostasis"/>
    <property type="evidence" value="ECO:0007669"/>
    <property type="project" value="TreeGrafter"/>
</dbReference>
<feature type="transmembrane region" description="Helical" evidence="13">
    <location>
        <begin position="226"/>
        <end position="245"/>
    </location>
</feature>
<feature type="transmembrane region" description="Helical" evidence="13">
    <location>
        <begin position="1364"/>
        <end position="1385"/>
    </location>
</feature>
<keyword evidence="8" id="KW-0460">Magnesium</keyword>
<dbReference type="PROSITE" id="PS01229">
    <property type="entry name" value="COF_2"/>
    <property type="match status" value="1"/>
</dbReference>
<dbReference type="InterPro" id="IPR036412">
    <property type="entry name" value="HAD-like_sf"/>
</dbReference>
<gene>
    <name evidence="16" type="ORF">Glove_251g27</name>
</gene>
<feature type="transmembrane region" description="Helical" evidence="13">
    <location>
        <begin position="608"/>
        <end position="627"/>
    </location>
</feature>
<dbReference type="PRINTS" id="PR00119">
    <property type="entry name" value="CATATPASE"/>
</dbReference>
<evidence type="ECO:0000256" key="5">
    <source>
        <dbReference type="ARBA" id="ARBA00022741"/>
    </source>
</evidence>